<dbReference type="OrthoDB" id="9768177at2"/>
<dbReference type="GO" id="GO:0009279">
    <property type="term" value="C:cell outer membrane"/>
    <property type="evidence" value="ECO:0007669"/>
    <property type="project" value="UniProtKB-SubCell"/>
</dbReference>
<keyword evidence="3 8" id="KW-1134">Transmembrane beta strand</keyword>
<dbReference type="SUPFAM" id="SSF56935">
    <property type="entry name" value="Porins"/>
    <property type="match status" value="1"/>
</dbReference>
<dbReference type="InterPro" id="IPR008969">
    <property type="entry name" value="CarboxyPept-like_regulatory"/>
</dbReference>
<evidence type="ECO:0000256" key="4">
    <source>
        <dbReference type="ARBA" id="ARBA00022692"/>
    </source>
</evidence>
<evidence type="ECO:0000256" key="5">
    <source>
        <dbReference type="ARBA" id="ARBA00023077"/>
    </source>
</evidence>
<proteinExistence type="inferred from homology"/>
<dbReference type="InterPro" id="IPR000531">
    <property type="entry name" value="Beta-barrel_TonB"/>
</dbReference>
<evidence type="ECO:0000256" key="6">
    <source>
        <dbReference type="ARBA" id="ARBA00023136"/>
    </source>
</evidence>
<dbReference type="InterPro" id="IPR036942">
    <property type="entry name" value="Beta-barrel_TonB_sf"/>
</dbReference>
<protein>
    <submittedName>
        <fullName evidence="13">SusC/RagA family TonB-linked outer membrane protein</fullName>
    </submittedName>
</protein>
<keyword evidence="7 8" id="KW-0998">Cell outer membrane</keyword>
<evidence type="ECO:0000256" key="9">
    <source>
        <dbReference type="RuleBase" id="RU003357"/>
    </source>
</evidence>
<evidence type="ECO:0000259" key="12">
    <source>
        <dbReference type="Pfam" id="PF07715"/>
    </source>
</evidence>
<comment type="caution">
    <text evidence="13">The sequence shown here is derived from an EMBL/GenBank/DDBJ whole genome shotgun (WGS) entry which is preliminary data.</text>
</comment>
<evidence type="ECO:0000313" key="14">
    <source>
        <dbReference type="Proteomes" id="UP000292884"/>
    </source>
</evidence>
<sequence length="1045" mass="113120">MKKLVLSLFILCTLTVAAFAQERTVTGTIKASEDGLPIPGASVKVKEAPAVGTTTGVDGKFTLKVPANGKTLQVSYLGYLTQEVAISNNAVNVSLVLDSKTLDQVVVTAGGVTIKRREQGNQSTTINSQQLTQAKAFNVATALTGKVAGLQVNAVSSGVNPNVRLVLRGNRSLLGNNQALVVVDNVIVPNNILGNLNPEDIEDIQVLNGAGAASLYGSDASNGALIITTKTGKRGVTSITVGQTVSIEQVNFLPQLQEEFGSGTGNDDIPTYTPYENQQYGPRFDGSMRIIGKPLADGRIQTVPYSPSSQGKDDFWDTGIASQSDFAISSGDDKGSYYLSSQYFDQSGTVKNDLYNRFTLRLNGKKDLGNNVDFSFNVNYIQNRYNLTTATATIFDNVLQTPAQIPLTTYQNWQTDDFAHPNGYFNEYYANPYFTIDNNRQSVRNDYLTGNVQIKWYPIKALSFMFRTSINTQNASNKAYTDKFNYSTYRLGLTSNFANIQGSVSDGSSFSTQISPEFQAQYIKRLGSDFSLNTILGASSRSNTTKGVSVSANNLIQAGLFNISNSLVNPGAGESNVTVRQMGIYADARLGFKDYLYLHVTGRNDWRSVLSKENRSFFYPSADIAFIASDAIPVIKNSKIINSLKLRAGVSKVGLVNLGVGSSPTAGAYALTPTFGQAYGYPYNGVAGFTIGNRIVAPNINPEITKGYEGGMDFELFKSRITGAFTYYKTNTTDQTVPVSVPSSTGYTSFLTNTGEVENHGIETAVRVIPVQNKTNGLEISVGANYTYNTNEVLSISQDLPQLGLASSGTSQVIARPGSPFPFLKGSTYVRDSQGRIIVDRVTGFPSATVLTSDFGQTEPVHRLGLDATVNFKGFRLAGLFEYRGGNVMFNSAGSFDFSGAGIRTTYFNRERFVVPNSSYLDPVSNTYVANTSITTRTGGVDFWTNGPTNTAVNENYLYSAAFWKLRELSLTYELPKSVLSSLKYIKGARISVQGRNLFLWTPKTNIYTDPEYSAAGSDSNAIGFTSLGQTPPARFFGATLSLTL</sequence>
<dbReference type="SUPFAM" id="SSF49464">
    <property type="entry name" value="Carboxypeptidase regulatory domain-like"/>
    <property type="match status" value="1"/>
</dbReference>
<dbReference type="AlphaFoldDB" id="A0A4R0N6Y2"/>
<dbReference type="RefSeq" id="WP_131551888.1">
    <property type="nucleotide sequence ID" value="NZ_SJSK01000001.1"/>
</dbReference>
<evidence type="ECO:0000256" key="2">
    <source>
        <dbReference type="ARBA" id="ARBA00022448"/>
    </source>
</evidence>
<feature type="signal peptide" evidence="10">
    <location>
        <begin position="1"/>
        <end position="20"/>
    </location>
</feature>
<keyword evidence="4 8" id="KW-0812">Transmembrane</keyword>
<evidence type="ECO:0000259" key="11">
    <source>
        <dbReference type="Pfam" id="PF00593"/>
    </source>
</evidence>
<keyword evidence="6 8" id="KW-0472">Membrane</keyword>
<evidence type="ECO:0000313" key="13">
    <source>
        <dbReference type="EMBL" id="TCC94024.1"/>
    </source>
</evidence>
<keyword evidence="2 8" id="KW-0813">Transport</keyword>
<reference evidence="13 14" key="1">
    <citation type="submission" date="2019-02" db="EMBL/GenBank/DDBJ databases">
        <title>Pedobacter sp. RP-1-13 sp. nov., isolated from Arctic soil.</title>
        <authorList>
            <person name="Dahal R.H."/>
        </authorList>
    </citation>
    <scope>NUCLEOTIDE SEQUENCE [LARGE SCALE GENOMIC DNA]</scope>
    <source>
        <strain evidence="13 14">RP-1-13</strain>
    </source>
</reference>
<dbReference type="Pfam" id="PF00593">
    <property type="entry name" value="TonB_dep_Rec_b-barrel"/>
    <property type="match status" value="1"/>
</dbReference>
<keyword evidence="5 9" id="KW-0798">TonB box</keyword>
<accession>A0A4R0N6Y2</accession>
<organism evidence="13 14">
    <name type="scientific">Pedobacter frigiditerrae</name>
    <dbReference type="NCBI Taxonomy" id="2530452"/>
    <lineage>
        <taxon>Bacteria</taxon>
        <taxon>Pseudomonadati</taxon>
        <taxon>Bacteroidota</taxon>
        <taxon>Sphingobacteriia</taxon>
        <taxon>Sphingobacteriales</taxon>
        <taxon>Sphingobacteriaceae</taxon>
        <taxon>Pedobacter</taxon>
    </lineage>
</organism>
<dbReference type="InterPro" id="IPR012910">
    <property type="entry name" value="Plug_dom"/>
</dbReference>
<dbReference type="Gene3D" id="2.170.130.10">
    <property type="entry name" value="TonB-dependent receptor, plug domain"/>
    <property type="match status" value="1"/>
</dbReference>
<feature type="chain" id="PRO_5020377344" evidence="10">
    <location>
        <begin position="21"/>
        <end position="1045"/>
    </location>
</feature>
<evidence type="ECO:0000256" key="7">
    <source>
        <dbReference type="ARBA" id="ARBA00023237"/>
    </source>
</evidence>
<dbReference type="Proteomes" id="UP000292884">
    <property type="component" value="Unassembled WGS sequence"/>
</dbReference>
<comment type="subcellular location">
    <subcellularLocation>
        <location evidence="1 8">Cell outer membrane</location>
        <topology evidence="1 8">Multi-pass membrane protein</topology>
    </subcellularLocation>
</comment>
<dbReference type="PROSITE" id="PS52016">
    <property type="entry name" value="TONB_DEPENDENT_REC_3"/>
    <property type="match status" value="1"/>
</dbReference>
<dbReference type="Pfam" id="PF13715">
    <property type="entry name" value="CarbopepD_reg_2"/>
    <property type="match status" value="1"/>
</dbReference>
<evidence type="ECO:0000256" key="1">
    <source>
        <dbReference type="ARBA" id="ARBA00004571"/>
    </source>
</evidence>
<keyword evidence="10" id="KW-0732">Signal</keyword>
<evidence type="ECO:0000256" key="3">
    <source>
        <dbReference type="ARBA" id="ARBA00022452"/>
    </source>
</evidence>
<dbReference type="Gene3D" id="2.40.170.20">
    <property type="entry name" value="TonB-dependent receptor, beta-barrel domain"/>
    <property type="match status" value="1"/>
</dbReference>
<dbReference type="InterPro" id="IPR039426">
    <property type="entry name" value="TonB-dep_rcpt-like"/>
</dbReference>
<feature type="domain" description="TonB-dependent receptor-like beta-barrel" evidence="11">
    <location>
        <begin position="410"/>
        <end position="804"/>
    </location>
</feature>
<evidence type="ECO:0000256" key="8">
    <source>
        <dbReference type="PROSITE-ProRule" id="PRU01360"/>
    </source>
</evidence>
<dbReference type="NCBIfam" id="TIGR04056">
    <property type="entry name" value="OMP_RagA_SusC"/>
    <property type="match status" value="1"/>
</dbReference>
<dbReference type="EMBL" id="SJSK01000001">
    <property type="protein sequence ID" value="TCC94024.1"/>
    <property type="molecule type" value="Genomic_DNA"/>
</dbReference>
<dbReference type="Pfam" id="PF07715">
    <property type="entry name" value="Plug"/>
    <property type="match status" value="1"/>
</dbReference>
<gene>
    <name evidence="13" type="ORF">EZ428_04415</name>
</gene>
<name>A0A4R0N6Y2_9SPHI</name>
<comment type="similarity">
    <text evidence="8 9">Belongs to the TonB-dependent receptor family.</text>
</comment>
<feature type="domain" description="TonB-dependent receptor plug" evidence="12">
    <location>
        <begin position="117"/>
        <end position="224"/>
    </location>
</feature>
<dbReference type="InterPro" id="IPR037066">
    <property type="entry name" value="Plug_dom_sf"/>
</dbReference>
<dbReference type="Gene3D" id="2.60.40.1120">
    <property type="entry name" value="Carboxypeptidase-like, regulatory domain"/>
    <property type="match status" value="1"/>
</dbReference>
<evidence type="ECO:0000256" key="10">
    <source>
        <dbReference type="SAM" id="SignalP"/>
    </source>
</evidence>
<dbReference type="InterPro" id="IPR023996">
    <property type="entry name" value="TonB-dep_OMP_SusC/RagA"/>
</dbReference>
<keyword evidence="14" id="KW-1185">Reference proteome</keyword>